<dbReference type="Gene3D" id="3.40.50.150">
    <property type="entry name" value="Vaccinia Virus protein VP39"/>
    <property type="match status" value="1"/>
</dbReference>
<keyword evidence="1" id="KW-0489">Methyltransferase</keyword>
<dbReference type="Proteomes" id="UP001596200">
    <property type="component" value="Unassembled WGS sequence"/>
</dbReference>
<reference evidence="2" key="1">
    <citation type="journal article" date="2019" name="Int. J. Syst. Evol. Microbiol.">
        <title>The Global Catalogue of Microorganisms (GCM) 10K type strain sequencing project: providing services to taxonomists for standard genome sequencing and annotation.</title>
        <authorList>
            <consortium name="The Broad Institute Genomics Platform"/>
            <consortium name="The Broad Institute Genome Sequencing Center for Infectious Disease"/>
            <person name="Wu L."/>
            <person name="Ma J."/>
        </authorList>
    </citation>
    <scope>NUCLEOTIDE SEQUENCE [LARGE SCALE GENOMIC DNA]</scope>
    <source>
        <strain evidence="2">JCM 4147</strain>
    </source>
</reference>
<dbReference type="InterPro" id="IPR029063">
    <property type="entry name" value="SAM-dependent_MTases_sf"/>
</dbReference>
<evidence type="ECO:0000313" key="2">
    <source>
        <dbReference type="Proteomes" id="UP001596200"/>
    </source>
</evidence>
<comment type="caution">
    <text evidence="1">The sequence shown here is derived from an EMBL/GenBank/DDBJ whole genome shotgun (WGS) entry which is preliminary data.</text>
</comment>
<evidence type="ECO:0000313" key="1">
    <source>
        <dbReference type="EMBL" id="MFC5915241.1"/>
    </source>
</evidence>
<dbReference type="EC" id="2.1.1.-" evidence="1"/>
<dbReference type="GO" id="GO:0032259">
    <property type="term" value="P:methylation"/>
    <property type="evidence" value="ECO:0007669"/>
    <property type="project" value="UniProtKB-KW"/>
</dbReference>
<dbReference type="GO" id="GO:0008168">
    <property type="term" value="F:methyltransferase activity"/>
    <property type="evidence" value="ECO:0007669"/>
    <property type="project" value="UniProtKB-KW"/>
</dbReference>
<dbReference type="EMBL" id="JBHSPU010000016">
    <property type="protein sequence ID" value="MFC5915241.1"/>
    <property type="molecule type" value="Genomic_DNA"/>
</dbReference>
<accession>A0ABW1GK55</accession>
<proteinExistence type="predicted"/>
<dbReference type="RefSeq" id="WP_386420384.1">
    <property type="nucleotide sequence ID" value="NZ_BAAATU010000019.1"/>
</dbReference>
<keyword evidence="1" id="KW-0808">Transferase</keyword>
<dbReference type="InterPro" id="IPR006764">
    <property type="entry name" value="SAM_dep_MeTrfase_SAV2177_type"/>
</dbReference>
<gene>
    <name evidence="1" type="ORF">ACFP1B_17705</name>
</gene>
<organism evidence="1 2">
    <name type="scientific">Streptomyces pulveraceus</name>
    <dbReference type="NCBI Taxonomy" id="68258"/>
    <lineage>
        <taxon>Bacteria</taxon>
        <taxon>Bacillati</taxon>
        <taxon>Actinomycetota</taxon>
        <taxon>Actinomycetes</taxon>
        <taxon>Kitasatosporales</taxon>
        <taxon>Streptomycetaceae</taxon>
        <taxon>Streptomyces</taxon>
    </lineage>
</organism>
<sequence length="123" mass="13102">MTDVMRAIAAATSVAASLDLPANDAIVLHNSNKLALRLTPCDVFARVAPVGQEVARFEVDLAQRLIEAGCPVRSRAEVEGFFDGLVLEDPGLTDISAWAREGRTAAEQSTGMCEYGGVGRVQR</sequence>
<keyword evidence="2" id="KW-1185">Reference proteome</keyword>
<protein>
    <submittedName>
        <fullName evidence="1">SAM-dependent methyltransferase</fullName>
        <ecNumber evidence="1">2.1.1.-</ecNumber>
    </submittedName>
</protein>
<name>A0ABW1GK55_9ACTN</name>
<dbReference type="Pfam" id="PF04672">
    <property type="entry name" value="Methyltransf_19"/>
    <property type="match status" value="1"/>
</dbReference>